<keyword evidence="7" id="KW-1185">Reference proteome</keyword>
<evidence type="ECO:0000256" key="3">
    <source>
        <dbReference type="ARBA" id="ARBA00022490"/>
    </source>
</evidence>
<reference evidence="6 7" key="1">
    <citation type="journal article" date="2011" name="J. Bacteriol.">
        <title>Genome sequence of the verrucomicrobium Opitutus terrae PB90-1, an abundant inhabitant of rice paddy soil ecosystems.</title>
        <authorList>
            <person name="van Passel M.W."/>
            <person name="Kant R."/>
            <person name="Palva A."/>
            <person name="Copeland A."/>
            <person name="Lucas S."/>
            <person name="Lapidus A."/>
            <person name="Glavina del Rio T."/>
            <person name="Pitluck S."/>
            <person name="Goltsman E."/>
            <person name="Clum A."/>
            <person name="Sun H."/>
            <person name="Schmutz J."/>
            <person name="Larimer F.W."/>
            <person name="Land M.L."/>
            <person name="Hauser L."/>
            <person name="Kyrpides N."/>
            <person name="Mikhailova N."/>
            <person name="Richardson P.P."/>
            <person name="Janssen P.H."/>
            <person name="de Vos W.M."/>
            <person name="Smidt H."/>
        </authorList>
    </citation>
    <scope>NUCLEOTIDE SEQUENCE [LARGE SCALE GENOMIC DNA]</scope>
    <source>
        <strain evidence="7">DSM 11246 / JCM 15787 / PB90-1</strain>
    </source>
</reference>
<gene>
    <name evidence="6" type="ordered locus">Oter_2961</name>
</gene>
<dbReference type="OrthoDB" id="9809047at2"/>
<evidence type="ECO:0000259" key="5">
    <source>
        <dbReference type="PROSITE" id="PS51350"/>
    </source>
</evidence>
<keyword evidence="3" id="KW-0963">Cytoplasm</keyword>
<keyword evidence="6" id="KW-0808">Transferase</keyword>
<dbReference type="eggNOG" id="COG1925">
    <property type="taxonomic scope" value="Bacteria"/>
</dbReference>
<accession>B1ZY96</accession>
<dbReference type="GO" id="GO:0016740">
    <property type="term" value="F:transferase activity"/>
    <property type="evidence" value="ECO:0007669"/>
    <property type="project" value="UniProtKB-KW"/>
</dbReference>
<evidence type="ECO:0000313" key="6">
    <source>
        <dbReference type="EMBL" id="ACB76242.1"/>
    </source>
</evidence>
<name>B1ZY96_OPITP</name>
<dbReference type="PRINTS" id="PR00107">
    <property type="entry name" value="PHOSPHOCPHPR"/>
</dbReference>
<evidence type="ECO:0000256" key="2">
    <source>
        <dbReference type="ARBA" id="ARBA00010736"/>
    </source>
</evidence>
<dbReference type="NCBIfam" id="TIGR01003">
    <property type="entry name" value="PTS_HPr_family"/>
    <property type="match status" value="1"/>
</dbReference>
<dbReference type="AlphaFoldDB" id="B1ZY96"/>
<evidence type="ECO:0000313" key="7">
    <source>
        <dbReference type="Proteomes" id="UP000007013"/>
    </source>
</evidence>
<dbReference type="InterPro" id="IPR050399">
    <property type="entry name" value="HPr"/>
</dbReference>
<dbReference type="PANTHER" id="PTHR33705">
    <property type="entry name" value="PHOSPHOCARRIER PROTEIN HPR"/>
    <property type="match status" value="1"/>
</dbReference>
<evidence type="ECO:0000256" key="4">
    <source>
        <dbReference type="ARBA" id="ARBA00022683"/>
    </source>
</evidence>
<proteinExistence type="inferred from homology"/>
<dbReference type="KEGG" id="ote:Oter_2961"/>
<dbReference type="PANTHER" id="PTHR33705:SF2">
    <property type="entry name" value="PHOSPHOCARRIER PROTEIN NPR"/>
    <property type="match status" value="1"/>
</dbReference>
<comment type="similarity">
    <text evidence="2">Belongs to the HPr family.</text>
</comment>
<dbReference type="GO" id="GO:0005737">
    <property type="term" value="C:cytoplasm"/>
    <property type="evidence" value="ECO:0007669"/>
    <property type="project" value="UniProtKB-SubCell"/>
</dbReference>
<comment type="subcellular location">
    <subcellularLocation>
        <location evidence="1">Cytoplasm</location>
    </subcellularLocation>
</comment>
<protein>
    <submittedName>
        <fullName evidence="6">Phosphotransferase system, phosphocarrier protein HPr</fullName>
    </submittedName>
</protein>
<organism evidence="6 7">
    <name type="scientific">Opitutus terrae (strain DSM 11246 / JCM 15787 / PB90-1)</name>
    <dbReference type="NCBI Taxonomy" id="452637"/>
    <lineage>
        <taxon>Bacteria</taxon>
        <taxon>Pseudomonadati</taxon>
        <taxon>Verrucomicrobiota</taxon>
        <taxon>Opitutia</taxon>
        <taxon>Opitutales</taxon>
        <taxon>Opitutaceae</taxon>
        <taxon>Opitutus</taxon>
    </lineage>
</organism>
<dbReference type="CDD" id="cd00367">
    <property type="entry name" value="PTS-HPr_like"/>
    <property type="match status" value="1"/>
</dbReference>
<dbReference type="SUPFAM" id="SSF55594">
    <property type="entry name" value="HPr-like"/>
    <property type="match status" value="1"/>
</dbReference>
<keyword evidence="4" id="KW-0598">Phosphotransferase system</keyword>
<dbReference type="InterPro" id="IPR000032">
    <property type="entry name" value="HPr-like"/>
</dbReference>
<dbReference type="GO" id="GO:0009401">
    <property type="term" value="P:phosphoenolpyruvate-dependent sugar phosphotransferase system"/>
    <property type="evidence" value="ECO:0007669"/>
    <property type="project" value="UniProtKB-KW"/>
</dbReference>
<dbReference type="HOGENOM" id="CLU_136230_2_2_0"/>
<dbReference type="Pfam" id="PF00381">
    <property type="entry name" value="PTS-HPr"/>
    <property type="match status" value="1"/>
</dbReference>
<sequence length="92" mass="9928">MKSTRVVVLWRGGLHLRPATTLVRTAKRYSSLVWLRCGGRIADLRSILSVLALCASMGSVVEIDVDGPDEGDALQAIEAVFASNADRQSQSD</sequence>
<dbReference type="Proteomes" id="UP000007013">
    <property type="component" value="Chromosome"/>
</dbReference>
<feature type="domain" description="HPr" evidence="5">
    <location>
        <begin position="1"/>
        <end position="88"/>
    </location>
</feature>
<evidence type="ECO:0000256" key="1">
    <source>
        <dbReference type="ARBA" id="ARBA00004496"/>
    </source>
</evidence>
<dbReference type="RefSeq" id="WP_012375777.1">
    <property type="nucleotide sequence ID" value="NC_010571.1"/>
</dbReference>
<dbReference type="InterPro" id="IPR035895">
    <property type="entry name" value="HPr-like_sf"/>
</dbReference>
<dbReference type="STRING" id="452637.Oter_2961"/>
<dbReference type="PROSITE" id="PS51350">
    <property type="entry name" value="PTS_HPR_DOM"/>
    <property type="match status" value="1"/>
</dbReference>
<dbReference type="EMBL" id="CP001032">
    <property type="protein sequence ID" value="ACB76242.1"/>
    <property type="molecule type" value="Genomic_DNA"/>
</dbReference>
<dbReference type="Gene3D" id="3.30.1340.10">
    <property type="entry name" value="HPr-like"/>
    <property type="match status" value="1"/>
</dbReference>